<organism evidence="1 2">
    <name type="scientific">Olea europaea subsp. europaea</name>
    <dbReference type="NCBI Taxonomy" id="158383"/>
    <lineage>
        <taxon>Eukaryota</taxon>
        <taxon>Viridiplantae</taxon>
        <taxon>Streptophyta</taxon>
        <taxon>Embryophyta</taxon>
        <taxon>Tracheophyta</taxon>
        <taxon>Spermatophyta</taxon>
        <taxon>Magnoliopsida</taxon>
        <taxon>eudicotyledons</taxon>
        <taxon>Gunneridae</taxon>
        <taxon>Pentapetalae</taxon>
        <taxon>asterids</taxon>
        <taxon>lamiids</taxon>
        <taxon>Lamiales</taxon>
        <taxon>Oleaceae</taxon>
        <taxon>Oleeae</taxon>
        <taxon>Olea</taxon>
    </lineage>
</organism>
<proteinExistence type="predicted"/>
<gene>
    <name evidence="1" type="ORF">OLEA9_A053090</name>
</gene>
<evidence type="ECO:0000313" key="1">
    <source>
        <dbReference type="EMBL" id="CAA3015419.1"/>
    </source>
</evidence>
<sequence length="85" mass="9874">MVKIHHEVEEEDDESMVQNWLEPQGTGVVKDGEEVRDLEKMILGEWFDYLQQKNAMADGLRVADRQLTDLSTSCYAIEIDKQLMM</sequence>
<protein>
    <submittedName>
        <fullName evidence="1">Uncharacterized protein</fullName>
    </submittedName>
</protein>
<dbReference type="AlphaFoldDB" id="A0A8S0UFN3"/>
<dbReference type="Proteomes" id="UP000594638">
    <property type="component" value="Unassembled WGS sequence"/>
</dbReference>
<dbReference type="Gramene" id="OE9A053090T1">
    <property type="protein sequence ID" value="OE9A053090C1"/>
    <property type="gene ID" value="OE9A053090"/>
</dbReference>
<reference evidence="1 2" key="1">
    <citation type="submission" date="2019-12" db="EMBL/GenBank/DDBJ databases">
        <authorList>
            <person name="Alioto T."/>
            <person name="Alioto T."/>
            <person name="Gomez Garrido J."/>
        </authorList>
    </citation>
    <scope>NUCLEOTIDE SEQUENCE [LARGE SCALE GENOMIC DNA]</scope>
</reference>
<name>A0A8S0UFN3_OLEEU</name>
<dbReference type="EMBL" id="CACTIH010007550">
    <property type="protein sequence ID" value="CAA3015419.1"/>
    <property type="molecule type" value="Genomic_DNA"/>
</dbReference>
<comment type="caution">
    <text evidence="1">The sequence shown here is derived from an EMBL/GenBank/DDBJ whole genome shotgun (WGS) entry which is preliminary data.</text>
</comment>
<accession>A0A8S0UFN3</accession>
<keyword evidence="2" id="KW-1185">Reference proteome</keyword>
<evidence type="ECO:0000313" key="2">
    <source>
        <dbReference type="Proteomes" id="UP000594638"/>
    </source>
</evidence>